<dbReference type="Pfam" id="PF01494">
    <property type="entry name" value="FAD_binding_3"/>
    <property type="match status" value="1"/>
</dbReference>
<sequence length="117" mass="12655">MLPIGHTWPSRRGVALVGDAAHLMMSWAGEGVNLALRDALDLAEAISQAWLTFASSSPSCPTAFQEMLLPLVADFERSMFARAREAAQETWDNSKILFSQDGATAMAELLASYGLPQ</sequence>
<name>A0A0F7ZTN1_9HYPO</name>
<dbReference type="AlphaFoldDB" id="A0A0F7ZTN1"/>
<keyword evidence="7" id="KW-1185">Reference proteome</keyword>
<evidence type="ECO:0000313" key="7">
    <source>
        <dbReference type="Proteomes" id="UP000054481"/>
    </source>
</evidence>
<dbReference type="InterPro" id="IPR036188">
    <property type="entry name" value="FAD/NAD-bd_sf"/>
</dbReference>
<dbReference type="EMBL" id="KQ030535">
    <property type="protein sequence ID" value="KJZ73403.1"/>
    <property type="molecule type" value="Genomic_DNA"/>
</dbReference>
<keyword evidence="4" id="KW-0503">Monooxygenase</keyword>
<evidence type="ECO:0000256" key="2">
    <source>
        <dbReference type="ARBA" id="ARBA00022827"/>
    </source>
</evidence>
<protein>
    <recommendedName>
        <fullName evidence="5">FAD-binding domain-containing protein</fullName>
    </recommendedName>
</protein>
<reference evidence="6 7" key="1">
    <citation type="journal article" date="2014" name="Genome Biol. Evol.">
        <title>Comparative genomics and transcriptomics analyses reveal divergent lifestyle features of nematode endoparasitic fungus Hirsutella minnesotensis.</title>
        <authorList>
            <person name="Lai Y."/>
            <person name="Liu K."/>
            <person name="Zhang X."/>
            <person name="Zhang X."/>
            <person name="Li K."/>
            <person name="Wang N."/>
            <person name="Shu C."/>
            <person name="Wu Y."/>
            <person name="Wang C."/>
            <person name="Bushley K.E."/>
            <person name="Xiang M."/>
            <person name="Liu X."/>
        </authorList>
    </citation>
    <scope>NUCLEOTIDE SEQUENCE [LARGE SCALE GENOMIC DNA]</scope>
    <source>
        <strain evidence="6 7">3608</strain>
    </source>
</reference>
<dbReference type="PANTHER" id="PTHR46972">
    <property type="entry name" value="MONOOXYGENASE ASQM-RELATED"/>
    <property type="match status" value="1"/>
</dbReference>
<keyword evidence="2" id="KW-0274">FAD</keyword>
<dbReference type="SUPFAM" id="SSF51905">
    <property type="entry name" value="FAD/NAD(P)-binding domain"/>
    <property type="match status" value="1"/>
</dbReference>
<dbReference type="Gene3D" id="3.50.50.60">
    <property type="entry name" value="FAD/NAD(P)-binding domain"/>
    <property type="match status" value="1"/>
</dbReference>
<evidence type="ECO:0000256" key="3">
    <source>
        <dbReference type="ARBA" id="ARBA00023002"/>
    </source>
</evidence>
<dbReference type="OrthoDB" id="655030at2759"/>
<dbReference type="Proteomes" id="UP000054481">
    <property type="component" value="Unassembled WGS sequence"/>
</dbReference>
<evidence type="ECO:0000256" key="1">
    <source>
        <dbReference type="ARBA" id="ARBA00022630"/>
    </source>
</evidence>
<dbReference type="PANTHER" id="PTHR46972:SF1">
    <property type="entry name" value="FAD DEPENDENT OXIDOREDUCTASE DOMAIN-CONTAINING PROTEIN"/>
    <property type="match status" value="1"/>
</dbReference>
<accession>A0A0F7ZTN1</accession>
<evidence type="ECO:0000313" key="6">
    <source>
        <dbReference type="EMBL" id="KJZ73403.1"/>
    </source>
</evidence>
<gene>
    <name evidence="6" type="ORF">HIM_07197</name>
</gene>
<keyword evidence="3" id="KW-0560">Oxidoreductase</keyword>
<proteinExistence type="predicted"/>
<dbReference type="GO" id="GO:0004497">
    <property type="term" value="F:monooxygenase activity"/>
    <property type="evidence" value="ECO:0007669"/>
    <property type="project" value="UniProtKB-KW"/>
</dbReference>
<evidence type="ECO:0000256" key="4">
    <source>
        <dbReference type="ARBA" id="ARBA00023033"/>
    </source>
</evidence>
<keyword evidence="1" id="KW-0285">Flavoprotein</keyword>
<evidence type="ECO:0000259" key="5">
    <source>
        <dbReference type="Pfam" id="PF01494"/>
    </source>
</evidence>
<feature type="domain" description="FAD-binding" evidence="5">
    <location>
        <begin position="14"/>
        <end position="48"/>
    </location>
</feature>
<dbReference type="GO" id="GO:0071949">
    <property type="term" value="F:FAD binding"/>
    <property type="evidence" value="ECO:0007669"/>
    <property type="project" value="InterPro"/>
</dbReference>
<dbReference type="InterPro" id="IPR002938">
    <property type="entry name" value="FAD-bd"/>
</dbReference>
<organism evidence="6 7">
    <name type="scientific">Hirsutella minnesotensis 3608</name>
    <dbReference type="NCBI Taxonomy" id="1043627"/>
    <lineage>
        <taxon>Eukaryota</taxon>
        <taxon>Fungi</taxon>
        <taxon>Dikarya</taxon>
        <taxon>Ascomycota</taxon>
        <taxon>Pezizomycotina</taxon>
        <taxon>Sordariomycetes</taxon>
        <taxon>Hypocreomycetidae</taxon>
        <taxon>Hypocreales</taxon>
        <taxon>Ophiocordycipitaceae</taxon>
        <taxon>Hirsutella</taxon>
    </lineage>
</organism>